<dbReference type="InterPro" id="IPR009875">
    <property type="entry name" value="PilZ_domain"/>
</dbReference>
<accession>A0A5B8CIY1</accession>
<dbReference type="GO" id="GO:0035438">
    <property type="term" value="F:cyclic-di-GMP binding"/>
    <property type="evidence" value="ECO:0007669"/>
    <property type="project" value="InterPro"/>
</dbReference>
<dbReference type="Proteomes" id="UP000311469">
    <property type="component" value="Chromosome cSF1"/>
</dbReference>
<evidence type="ECO:0000313" key="2">
    <source>
        <dbReference type="EMBL" id="QDC38037.1"/>
    </source>
</evidence>
<organism evidence="2 3">
    <name type="scientific">Sphingobium fuliginis ATCC 27551</name>
    <dbReference type="NCBI Taxonomy" id="1208342"/>
    <lineage>
        <taxon>Bacteria</taxon>
        <taxon>Pseudomonadati</taxon>
        <taxon>Pseudomonadota</taxon>
        <taxon>Alphaproteobacteria</taxon>
        <taxon>Sphingomonadales</taxon>
        <taxon>Sphingomonadaceae</taxon>
        <taxon>Sphingobium</taxon>
    </lineage>
</organism>
<reference evidence="2 3" key="1">
    <citation type="submission" date="2019-06" db="EMBL/GenBank/DDBJ databases">
        <title>Genome organization and adaptive potential of archetypical organophosphate degarding Sphingobium fuliginis ATCC 27551.</title>
        <authorList>
            <person name="Sarwar A."/>
            <person name="Parthasarathy S."/>
            <person name="Singh C."/>
            <person name="Siddavattam D."/>
        </authorList>
    </citation>
    <scope>NUCLEOTIDE SEQUENCE [LARGE SCALE GENOMIC DNA]</scope>
    <source>
        <strain evidence="2 3">ATCC 27551</strain>
    </source>
</reference>
<sequence>MTDLTGAAGQRRLDPRHKMFGPVALRFGGTAARAHFLDLSSSGALAHCETPPTTGTYLMVEASGVQASGRVMWAEGKRFGIRFSEPLTRHAMDVLIEGV</sequence>
<dbReference type="AlphaFoldDB" id="A0A5B8CIY1"/>
<dbReference type="Pfam" id="PF07238">
    <property type="entry name" value="PilZ"/>
    <property type="match status" value="1"/>
</dbReference>
<evidence type="ECO:0000313" key="3">
    <source>
        <dbReference type="Proteomes" id="UP000311469"/>
    </source>
</evidence>
<name>A0A5B8CIY1_SPHSA</name>
<dbReference type="SUPFAM" id="SSF141371">
    <property type="entry name" value="PilZ domain-like"/>
    <property type="match status" value="1"/>
</dbReference>
<proteinExistence type="predicted"/>
<protein>
    <submittedName>
        <fullName evidence="2">PilZ domain-containing protein</fullName>
    </submittedName>
</protein>
<dbReference type="KEGG" id="sufl:FIL70_13160"/>
<evidence type="ECO:0000259" key="1">
    <source>
        <dbReference type="Pfam" id="PF07238"/>
    </source>
</evidence>
<feature type="domain" description="PilZ" evidence="1">
    <location>
        <begin position="10"/>
        <end position="97"/>
    </location>
</feature>
<dbReference type="RefSeq" id="WP_140042483.1">
    <property type="nucleotide sequence ID" value="NZ_CP041016.1"/>
</dbReference>
<gene>
    <name evidence="2" type="ORF">FIL70_13160</name>
</gene>
<dbReference type="Gene3D" id="2.40.10.220">
    <property type="entry name" value="predicted glycosyltransferase like domains"/>
    <property type="match status" value="1"/>
</dbReference>
<dbReference type="EMBL" id="CP041016">
    <property type="protein sequence ID" value="QDC38037.1"/>
    <property type="molecule type" value="Genomic_DNA"/>
</dbReference>